<organism evidence="1">
    <name type="scientific">Picea glauca</name>
    <name type="common">White spruce</name>
    <name type="synonym">Pinus glauca</name>
    <dbReference type="NCBI Taxonomy" id="3330"/>
    <lineage>
        <taxon>Eukaryota</taxon>
        <taxon>Viridiplantae</taxon>
        <taxon>Streptophyta</taxon>
        <taxon>Embryophyta</taxon>
        <taxon>Tracheophyta</taxon>
        <taxon>Spermatophyta</taxon>
        <taxon>Pinopsida</taxon>
        <taxon>Pinidae</taxon>
        <taxon>Conifers I</taxon>
        <taxon>Pinales</taxon>
        <taxon>Pinaceae</taxon>
        <taxon>Picea</taxon>
    </lineage>
</organism>
<comment type="caution">
    <text evidence="1">The sequence shown here is derived from an EMBL/GenBank/DDBJ whole genome shotgun (WGS) entry which is preliminary data.</text>
</comment>
<name>A0A101LUS3_PICGL</name>
<sequence>MYFHKHSLLPWSADPVFQKESNHLLLPYLTKARQT</sequence>
<dbReference type="AlphaFoldDB" id="A0A101LUS3"/>
<reference evidence="1" key="1">
    <citation type="journal article" date="2015" name="Genome Biol. Evol.">
        <title>Organellar Genomes of White Spruce (Picea glauca): Assembly and Annotation.</title>
        <authorList>
            <person name="Jackman S.D."/>
            <person name="Warren R.L."/>
            <person name="Gibb E.A."/>
            <person name="Vandervalk B.P."/>
            <person name="Mohamadi H."/>
            <person name="Chu J."/>
            <person name="Raymond A."/>
            <person name="Pleasance S."/>
            <person name="Coope R."/>
            <person name="Wildung M.R."/>
            <person name="Ritland C.E."/>
            <person name="Bousquet J."/>
            <person name="Jones S.J."/>
            <person name="Bohlmann J."/>
            <person name="Birol I."/>
        </authorList>
    </citation>
    <scope>NUCLEOTIDE SEQUENCE [LARGE SCALE GENOMIC DNA]</scope>
    <source>
        <tissue evidence="1">Flushing bud</tissue>
    </source>
</reference>
<evidence type="ECO:0000313" key="1">
    <source>
        <dbReference type="EMBL" id="KUM45731.1"/>
    </source>
</evidence>
<dbReference type="EMBL" id="LKAM01000016">
    <property type="protein sequence ID" value="KUM45731.1"/>
    <property type="molecule type" value="Genomic_DNA"/>
</dbReference>
<protein>
    <submittedName>
        <fullName evidence="1">Uncharacterized protein</fullName>
    </submittedName>
</protein>
<geneLocation type="mitochondrion" evidence="1"/>
<proteinExistence type="predicted"/>
<accession>A0A101LUS3</accession>
<keyword evidence="1" id="KW-0496">Mitochondrion</keyword>
<gene>
    <name evidence="1" type="ORF">ABT39_MTgene2297</name>
</gene>